<dbReference type="AlphaFoldDB" id="A0AA37TUZ1"/>
<dbReference type="PANTHER" id="PTHR43798">
    <property type="entry name" value="MONOACYLGLYCEROL LIPASE"/>
    <property type="match status" value="1"/>
</dbReference>
<dbReference type="GO" id="GO:0008233">
    <property type="term" value="F:peptidase activity"/>
    <property type="evidence" value="ECO:0007669"/>
    <property type="project" value="InterPro"/>
</dbReference>
<feature type="chain" id="PRO_5041207517" evidence="2">
    <location>
        <begin position="19"/>
        <end position="482"/>
    </location>
</feature>
<dbReference type="Proteomes" id="UP001157439">
    <property type="component" value="Unassembled WGS sequence"/>
</dbReference>
<dbReference type="InterPro" id="IPR013595">
    <property type="entry name" value="Pept_S33_TAP-like_C"/>
</dbReference>
<dbReference type="InterPro" id="IPR050266">
    <property type="entry name" value="AB_hydrolase_sf"/>
</dbReference>
<dbReference type="GO" id="GO:0016020">
    <property type="term" value="C:membrane"/>
    <property type="evidence" value="ECO:0007669"/>
    <property type="project" value="TreeGrafter"/>
</dbReference>
<comment type="caution">
    <text evidence="4">The sequence shown here is derived from an EMBL/GenBank/DDBJ whole genome shotgun (WGS) entry which is preliminary data.</text>
</comment>
<dbReference type="RefSeq" id="WP_095499460.1">
    <property type="nucleotide sequence ID" value="NZ_BSPO01000014.1"/>
</dbReference>
<name>A0AA37TUZ1_9GAMM</name>
<evidence type="ECO:0000256" key="2">
    <source>
        <dbReference type="SAM" id="SignalP"/>
    </source>
</evidence>
<dbReference type="InterPro" id="IPR029058">
    <property type="entry name" value="AB_hydrolase_fold"/>
</dbReference>
<dbReference type="SUPFAM" id="SSF53474">
    <property type="entry name" value="alpha/beta-Hydrolases"/>
    <property type="match status" value="1"/>
</dbReference>
<gene>
    <name evidence="4" type="ORF">GCM10007894_29940</name>
</gene>
<reference evidence="4 5" key="1">
    <citation type="journal article" date="2014" name="Int. J. Syst. Evol. Microbiol.">
        <title>Complete genome sequence of Corynebacterium casei LMG S-19264T (=DSM 44701T), isolated from a smear-ripened cheese.</title>
        <authorList>
            <consortium name="US DOE Joint Genome Institute (JGI-PGF)"/>
            <person name="Walter F."/>
            <person name="Albersmeier A."/>
            <person name="Kalinowski J."/>
            <person name="Ruckert C."/>
        </authorList>
    </citation>
    <scope>NUCLEOTIDE SEQUENCE [LARGE SCALE GENOMIC DNA]</scope>
    <source>
        <strain evidence="4 5">NBRC 112785</strain>
    </source>
</reference>
<sequence>MRAIILPLLLLLPSLAVAENIDTQSCYVDGLSEKLECGSVSVPLDYQNPDEQQIDIHYLILPAIKPQAGQPPLLAISGGPGQSAIDSARLFNQVFSRVRQTRDILLIDQRGTGRSAHMGCSDSTLAQALAIDDRKQDLVLETQKCFEQLPYPTQFFDTESGVRDFEKVRLALGYPSVHLYGISYGTRVAQVYLTLFPQSVLTTTLDGVVPMQQSVIAIGHSIERGFNLVMQDCQENLDCNRQYPNLAGQFKALKAQLAKKPATLKVADPLTAEPRSLILTQAKLLGALRIGMYSPSTRALIPYVIDQAAQGNYNPITGFISMTFGAGELAMGMHTAVICGEDYPRLDDALKASMSDSYIASEMIKMFDVACPMWDMPKADPQYSNAVATDKPVLLLSGELDPATPPSWGEMAKERLTNGRHIISPYASHGVAMQTCAGRIIADFIETQSHSGLDTECMDNDTRRSFYLNANSTEPNSTKEEQ</sequence>
<dbReference type="PANTHER" id="PTHR43798:SF27">
    <property type="entry name" value="HYDROLASE ALPHA_BETA HYDROLASE FOLD FAMILY"/>
    <property type="match status" value="1"/>
</dbReference>
<protein>
    <submittedName>
        <fullName evidence="4">Transporter</fullName>
    </submittedName>
</protein>
<dbReference type="Pfam" id="PF08386">
    <property type="entry name" value="Abhydrolase_4"/>
    <property type="match status" value="1"/>
</dbReference>
<feature type="signal peptide" evidence="2">
    <location>
        <begin position="1"/>
        <end position="18"/>
    </location>
</feature>
<keyword evidence="5" id="KW-1185">Reference proteome</keyword>
<dbReference type="GO" id="GO:0006508">
    <property type="term" value="P:proteolysis"/>
    <property type="evidence" value="ECO:0007669"/>
    <property type="project" value="InterPro"/>
</dbReference>
<keyword evidence="2" id="KW-0732">Signal</keyword>
<evidence type="ECO:0000313" key="5">
    <source>
        <dbReference type="Proteomes" id="UP001157439"/>
    </source>
</evidence>
<accession>A0AA37TUZ1</accession>
<feature type="domain" description="Peptidase S33 tripeptidyl aminopeptidase-like C-terminal" evidence="3">
    <location>
        <begin position="361"/>
        <end position="457"/>
    </location>
</feature>
<dbReference type="InterPro" id="IPR002410">
    <property type="entry name" value="Peptidase_S33"/>
</dbReference>
<dbReference type="EMBL" id="BSPO01000014">
    <property type="protein sequence ID" value="GLS85017.1"/>
    <property type="molecule type" value="Genomic_DNA"/>
</dbReference>
<dbReference type="PRINTS" id="PR00793">
    <property type="entry name" value="PROAMNOPTASE"/>
</dbReference>
<proteinExistence type="predicted"/>
<organism evidence="4 5">
    <name type="scientific">Paraferrimonas haliotis</name>
    <dbReference type="NCBI Taxonomy" id="2013866"/>
    <lineage>
        <taxon>Bacteria</taxon>
        <taxon>Pseudomonadati</taxon>
        <taxon>Pseudomonadota</taxon>
        <taxon>Gammaproteobacteria</taxon>
        <taxon>Alteromonadales</taxon>
        <taxon>Ferrimonadaceae</taxon>
        <taxon>Paraferrimonas</taxon>
    </lineage>
</organism>
<evidence type="ECO:0000313" key="4">
    <source>
        <dbReference type="EMBL" id="GLS85017.1"/>
    </source>
</evidence>
<evidence type="ECO:0000259" key="3">
    <source>
        <dbReference type="Pfam" id="PF08386"/>
    </source>
</evidence>
<evidence type="ECO:0000256" key="1">
    <source>
        <dbReference type="ARBA" id="ARBA00022801"/>
    </source>
</evidence>
<keyword evidence="1" id="KW-0378">Hydrolase</keyword>
<dbReference type="Gene3D" id="3.40.50.1820">
    <property type="entry name" value="alpha/beta hydrolase"/>
    <property type="match status" value="1"/>
</dbReference>